<accession>G3ILN0</accession>
<protein>
    <submittedName>
        <fullName evidence="1">Uncharacterized protein</fullName>
    </submittedName>
</protein>
<gene>
    <name evidence="1" type="ORF">I79_024800</name>
</gene>
<evidence type="ECO:0000313" key="2">
    <source>
        <dbReference type="Proteomes" id="UP000001075"/>
    </source>
</evidence>
<evidence type="ECO:0000313" key="1">
    <source>
        <dbReference type="EMBL" id="EGW15155.1"/>
    </source>
</evidence>
<sequence length="86" mass="9474">MACADKAYMCHGILGPERQSEYMAACSMMAPVMYRSRSGLDTRDTAGRTTFPTKCKNYLGHKHCDRDPSTTPGPPGLVCPFVERIS</sequence>
<dbReference type="AlphaFoldDB" id="G3ILN0"/>
<name>G3ILN0_CRIGR</name>
<dbReference type="Proteomes" id="UP000001075">
    <property type="component" value="Unassembled WGS sequence"/>
</dbReference>
<reference evidence="2" key="1">
    <citation type="journal article" date="2011" name="Nat. Biotechnol.">
        <title>The genomic sequence of the Chinese hamster ovary (CHO)-K1 cell line.</title>
        <authorList>
            <person name="Xu X."/>
            <person name="Nagarajan H."/>
            <person name="Lewis N.E."/>
            <person name="Pan S."/>
            <person name="Cai Z."/>
            <person name="Liu X."/>
            <person name="Chen W."/>
            <person name="Xie M."/>
            <person name="Wang W."/>
            <person name="Hammond S."/>
            <person name="Andersen M.R."/>
            <person name="Neff N."/>
            <person name="Passarelli B."/>
            <person name="Koh W."/>
            <person name="Fan H.C."/>
            <person name="Wang J."/>
            <person name="Gui Y."/>
            <person name="Lee K.H."/>
            <person name="Betenbaugh M.J."/>
            <person name="Quake S.R."/>
            <person name="Famili I."/>
            <person name="Palsson B.O."/>
            <person name="Wang J."/>
        </authorList>
    </citation>
    <scope>NUCLEOTIDE SEQUENCE [LARGE SCALE GENOMIC DNA]</scope>
    <source>
        <strain evidence="2">CHO K1 cell line</strain>
    </source>
</reference>
<organism evidence="1 2">
    <name type="scientific">Cricetulus griseus</name>
    <name type="common">Chinese hamster</name>
    <name type="synonym">Cricetulus barabensis griseus</name>
    <dbReference type="NCBI Taxonomy" id="10029"/>
    <lineage>
        <taxon>Eukaryota</taxon>
        <taxon>Metazoa</taxon>
        <taxon>Chordata</taxon>
        <taxon>Craniata</taxon>
        <taxon>Vertebrata</taxon>
        <taxon>Euteleostomi</taxon>
        <taxon>Mammalia</taxon>
        <taxon>Eutheria</taxon>
        <taxon>Euarchontoglires</taxon>
        <taxon>Glires</taxon>
        <taxon>Rodentia</taxon>
        <taxon>Myomorpha</taxon>
        <taxon>Muroidea</taxon>
        <taxon>Cricetidae</taxon>
        <taxon>Cricetinae</taxon>
        <taxon>Cricetulus</taxon>
    </lineage>
</organism>
<proteinExistence type="predicted"/>
<dbReference type="EMBL" id="JH004154">
    <property type="protein sequence ID" value="EGW15155.1"/>
    <property type="molecule type" value="Genomic_DNA"/>
</dbReference>
<dbReference type="InParanoid" id="G3ILN0"/>